<keyword evidence="2" id="KW-1185">Reference proteome</keyword>
<comment type="caution">
    <text evidence="1">The sequence shown here is derived from an EMBL/GenBank/DDBJ whole genome shotgun (WGS) entry which is preliminary data.</text>
</comment>
<dbReference type="Proteomes" id="UP000602745">
    <property type="component" value="Unassembled WGS sequence"/>
</dbReference>
<evidence type="ECO:0000313" key="2">
    <source>
        <dbReference type="Proteomes" id="UP000602745"/>
    </source>
</evidence>
<dbReference type="AlphaFoldDB" id="A0A8J2YN24"/>
<name>A0A8J2YN24_9RHOB</name>
<organism evidence="1 2">
    <name type="scientific">Agaricicola taiwanensis</name>
    <dbReference type="NCBI Taxonomy" id="591372"/>
    <lineage>
        <taxon>Bacteria</taxon>
        <taxon>Pseudomonadati</taxon>
        <taxon>Pseudomonadota</taxon>
        <taxon>Alphaproteobacteria</taxon>
        <taxon>Rhodobacterales</taxon>
        <taxon>Paracoccaceae</taxon>
        <taxon>Agaricicola</taxon>
    </lineage>
</organism>
<reference evidence="1" key="2">
    <citation type="submission" date="2020-09" db="EMBL/GenBank/DDBJ databases">
        <authorList>
            <person name="Sun Q."/>
            <person name="Sedlacek I."/>
        </authorList>
    </citation>
    <scope>NUCLEOTIDE SEQUENCE</scope>
    <source>
        <strain evidence="1">CCM 7684</strain>
    </source>
</reference>
<dbReference type="RefSeq" id="WP_188411052.1">
    <property type="nucleotide sequence ID" value="NZ_BMCP01000007.1"/>
</dbReference>
<reference evidence="1" key="1">
    <citation type="journal article" date="2014" name="Int. J. Syst. Evol. Microbiol.">
        <title>Complete genome sequence of Corynebacterium casei LMG S-19264T (=DSM 44701T), isolated from a smear-ripened cheese.</title>
        <authorList>
            <consortium name="US DOE Joint Genome Institute (JGI-PGF)"/>
            <person name="Walter F."/>
            <person name="Albersmeier A."/>
            <person name="Kalinowski J."/>
            <person name="Ruckert C."/>
        </authorList>
    </citation>
    <scope>NUCLEOTIDE SEQUENCE</scope>
    <source>
        <strain evidence="1">CCM 7684</strain>
    </source>
</reference>
<accession>A0A8J2YN24</accession>
<dbReference type="EMBL" id="BMCP01000007">
    <property type="protein sequence ID" value="GGE54349.1"/>
    <property type="molecule type" value="Genomic_DNA"/>
</dbReference>
<gene>
    <name evidence="1" type="ORF">GCM10007276_34290</name>
</gene>
<proteinExistence type="predicted"/>
<sequence>MTEQELARRHGDVLVEGRMREAAIAAFHNPARALLLAAEMAVLTGEDIAAAPLLLAGAHGAATAQLAELKLDDALDHARFLAAARSARDDAEKLLAEEAPDEKALADALWRRLINHLLIAESAGLARELDEVKRRAAAALQDGPAALDEEAATVLEELVTRHALLTEGSEGRGRPAVLNAWAAQLEAQGRSNRALFSDIVRQDREERAYTDLPVAHVRELIRAIGNVIHLGAQPQMLVDAEESRDLEEAVDELLAALAAQPGSGASRDHRDPYSPAAAILAEIDGAENGPAQRHILAPIERGLAARDRMLGEAAEKLNRLYALYSPEEQQSMSIAVLVPETGRSMTKWQMIAYALALGHSESLSRLSNPSGGGPAQPEIQAIAARLEPRDWAFVQGIWHLFDGFWPTIETREQRVTGHAPAPVEPQPMVTPYGVVSGGFFPLVPARPVSAVTERRDPSFVSAIERGAFARAHTRDGMAQAAAAMAQTPLFDLAALHHHLMGLIQDLALSEPLVNARRILRHQDVMASFAETGRTDDLKALHRWLDQLRGSELRANELVIALAPVLTSGGTAARMIAGLGTALVKASGLAEARVQQDAALARGLHLLLSRGVGGIADIAAEAEAAGAAMAERRKPLTDSEERARLLIDRARYILRDLPLWLAGAGTAAQKNVLPDEKPREDVMALLVALASFVRARYESLQEDDALAWAADMGLFAALAQVCNATASLPLPLPAMRDDTPALPAALRALAGSVHGTRGTATLTGFPLIGLPPDLMESITASVLSEAAPGTPPPLATIMDAATLAS</sequence>
<evidence type="ECO:0000313" key="1">
    <source>
        <dbReference type="EMBL" id="GGE54349.1"/>
    </source>
</evidence>
<protein>
    <submittedName>
        <fullName evidence="1">Uncharacterized protein</fullName>
    </submittedName>
</protein>